<sequence>MLQGYLAQLQNRVNELEGSYSQRPQAAGASAQHIHSFSSVQIPSQWWTNEIPPTHISRTLVNIFIQHSHQLCTSLSLRSLETYITARPDDANYPHPALMNSIFLWGARLSRSNSLSTPDSEQTLYSKALNLLQTRNMSSLTVRHSLQAVQAEILTATYLFTCGGRSLETDFRINSAVRLALGLGMNHVIPGVSNDSVRDGENITTFWELFLLDQMWSLTSGKPAIIRTYGTSRLSITTPWPLTTQGVLKKNETYSPSNNVDPLLQFEMEGGTSSSGFSHLALAAKAIYLCQRAVQVSSLPTSSEETRTLDAMIFNFISTLPPVDSRGDVTNKSYQISVHAIAYYSFIKLHESHAQVDIGAYKRCVQAACYISMLLGSFTPEETFEPYSITLPCFVVSSKIIMREISRIRQMEDPSQNDLSPQALTMVLSRLLDALTDLSEVFTVLEPQLDTIREMRETLLS</sequence>
<accession>A0A286UB69</accession>
<feature type="domain" description="Xylanolytic transcriptional activator regulatory" evidence="6">
    <location>
        <begin position="169"/>
        <end position="247"/>
    </location>
</feature>
<dbReference type="PANTHER" id="PTHR47338:SF29">
    <property type="entry name" value="ZN(2)-C6 FUNGAL-TYPE DOMAIN-CONTAINING PROTEIN"/>
    <property type="match status" value="1"/>
</dbReference>
<evidence type="ECO:0000313" key="7">
    <source>
        <dbReference type="EMBL" id="PAV16774.1"/>
    </source>
</evidence>
<reference evidence="7 8" key="1">
    <citation type="journal article" date="2017" name="Mol. Ecol.">
        <title>Comparative and population genomic landscape of Phellinus noxius: A hypervariable fungus causing root rot in trees.</title>
        <authorList>
            <person name="Chung C.L."/>
            <person name="Lee T.J."/>
            <person name="Akiba M."/>
            <person name="Lee H.H."/>
            <person name="Kuo T.H."/>
            <person name="Liu D."/>
            <person name="Ke H.M."/>
            <person name="Yokoi T."/>
            <person name="Roa M.B."/>
            <person name="Lu M.J."/>
            <person name="Chang Y.Y."/>
            <person name="Ann P.J."/>
            <person name="Tsai J.N."/>
            <person name="Chen C.Y."/>
            <person name="Tzean S.S."/>
            <person name="Ota Y."/>
            <person name="Hattori T."/>
            <person name="Sahashi N."/>
            <person name="Liou R.F."/>
            <person name="Kikuchi T."/>
            <person name="Tsai I.J."/>
        </authorList>
    </citation>
    <scope>NUCLEOTIDE SEQUENCE [LARGE SCALE GENOMIC DNA]</scope>
    <source>
        <strain evidence="7 8">FFPRI411160</strain>
    </source>
</reference>
<keyword evidence="8" id="KW-1185">Reference proteome</keyword>
<evidence type="ECO:0000256" key="3">
    <source>
        <dbReference type="ARBA" id="ARBA00023015"/>
    </source>
</evidence>
<dbReference type="CDD" id="cd12148">
    <property type="entry name" value="fungal_TF_MHR"/>
    <property type="match status" value="1"/>
</dbReference>
<dbReference type="AlphaFoldDB" id="A0A286UB69"/>
<dbReference type="GO" id="GO:0008270">
    <property type="term" value="F:zinc ion binding"/>
    <property type="evidence" value="ECO:0007669"/>
    <property type="project" value="InterPro"/>
</dbReference>
<dbReference type="GO" id="GO:0005634">
    <property type="term" value="C:nucleus"/>
    <property type="evidence" value="ECO:0007669"/>
    <property type="project" value="UniProtKB-SubCell"/>
</dbReference>
<evidence type="ECO:0000259" key="6">
    <source>
        <dbReference type="SMART" id="SM00906"/>
    </source>
</evidence>
<comment type="caution">
    <text evidence="7">The sequence shown here is derived from an EMBL/GenBank/DDBJ whole genome shotgun (WGS) entry which is preliminary data.</text>
</comment>
<keyword evidence="2" id="KW-0479">Metal-binding</keyword>
<dbReference type="PANTHER" id="PTHR47338">
    <property type="entry name" value="ZN(II)2CYS6 TRANSCRIPTION FACTOR (EUROFUNG)-RELATED"/>
    <property type="match status" value="1"/>
</dbReference>
<dbReference type="InParanoid" id="A0A286UB69"/>
<dbReference type="InterPro" id="IPR050815">
    <property type="entry name" value="TF_fung"/>
</dbReference>
<keyword evidence="5" id="KW-0539">Nucleus</keyword>
<protein>
    <recommendedName>
        <fullName evidence="6">Xylanolytic transcriptional activator regulatory domain-containing protein</fullName>
    </recommendedName>
</protein>
<keyword evidence="4" id="KW-0804">Transcription</keyword>
<dbReference type="Pfam" id="PF04082">
    <property type="entry name" value="Fungal_trans"/>
    <property type="match status" value="1"/>
</dbReference>
<organism evidence="7 8">
    <name type="scientific">Pyrrhoderma noxium</name>
    <dbReference type="NCBI Taxonomy" id="2282107"/>
    <lineage>
        <taxon>Eukaryota</taxon>
        <taxon>Fungi</taxon>
        <taxon>Dikarya</taxon>
        <taxon>Basidiomycota</taxon>
        <taxon>Agaricomycotina</taxon>
        <taxon>Agaricomycetes</taxon>
        <taxon>Hymenochaetales</taxon>
        <taxon>Hymenochaetaceae</taxon>
        <taxon>Pyrrhoderma</taxon>
    </lineage>
</organism>
<proteinExistence type="predicted"/>
<dbReference type="GO" id="GO:0006351">
    <property type="term" value="P:DNA-templated transcription"/>
    <property type="evidence" value="ECO:0007669"/>
    <property type="project" value="InterPro"/>
</dbReference>
<gene>
    <name evidence="7" type="ORF">PNOK_0839400</name>
</gene>
<dbReference type="OrthoDB" id="2309723at2759"/>
<dbReference type="Proteomes" id="UP000217199">
    <property type="component" value="Unassembled WGS sequence"/>
</dbReference>
<evidence type="ECO:0000256" key="2">
    <source>
        <dbReference type="ARBA" id="ARBA00022723"/>
    </source>
</evidence>
<keyword evidence="3" id="KW-0805">Transcription regulation</keyword>
<comment type="subcellular location">
    <subcellularLocation>
        <location evidence="1">Nucleus</location>
    </subcellularLocation>
</comment>
<dbReference type="GO" id="GO:0003677">
    <property type="term" value="F:DNA binding"/>
    <property type="evidence" value="ECO:0007669"/>
    <property type="project" value="InterPro"/>
</dbReference>
<evidence type="ECO:0000256" key="1">
    <source>
        <dbReference type="ARBA" id="ARBA00004123"/>
    </source>
</evidence>
<dbReference type="SMART" id="SM00906">
    <property type="entry name" value="Fungal_trans"/>
    <property type="match status" value="1"/>
</dbReference>
<dbReference type="EMBL" id="NBII01000008">
    <property type="protein sequence ID" value="PAV16774.1"/>
    <property type="molecule type" value="Genomic_DNA"/>
</dbReference>
<evidence type="ECO:0000256" key="5">
    <source>
        <dbReference type="ARBA" id="ARBA00023242"/>
    </source>
</evidence>
<evidence type="ECO:0000313" key="8">
    <source>
        <dbReference type="Proteomes" id="UP000217199"/>
    </source>
</evidence>
<dbReference type="InterPro" id="IPR007219">
    <property type="entry name" value="XnlR_reg_dom"/>
</dbReference>
<name>A0A286UB69_9AGAM</name>
<dbReference type="GO" id="GO:0000981">
    <property type="term" value="F:DNA-binding transcription factor activity, RNA polymerase II-specific"/>
    <property type="evidence" value="ECO:0007669"/>
    <property type="project" value="InterPro"/>
</dbReference>
<evidence type="ECO:0000256" key="4">
    <source>
        <dbReference type="ARBA" id="ARBA00023163"/>
    </source>
</evidence>